<dbReference type="Gene3D" id="1.20.5.420">
    <property type="entry name" value="Immunoglobulin FC, subunit C"/>
    <property type="match status" value="1"/>
</dbReference>
<dbReference type="GO" id="GO:0000920">
    <property type="term" value="P:septum digestion after cytokinesis"/>
    <property type="evidence" value="ECO:0007669"/>
    <property type="project" value="UniProtKB-ARBA"/>
</dbReference>
<comment type="similarity">
    <text evidence="3">Belongs to the glycosyl hydrolase 81 family.</text>
</comment>
<evidence type="ECO:0000313" key="20">
    <source>
        <dbReference type="EMBL" id="CAI4050704.1"/>
    </source>
</evidence>
<keyword evidence="10" id="KW-0119">Carbohydrate metabolism</keyword>
<gene>
    <name evidence="20" type="primary">SUVC14G3850</name>
    <name evidence="20" type="ORF">SUVC_14G3850</name>
</gene>
<sequence>MQVYLSLILLLRFVESAYISSIVDSANDVQETDVIETLSYTTVTVGEPYVQQSKVVTRVSASPQSSLTIVSHNEATTSTNSPQSSVDSTLRTTIQSLSWLSNYESQFSQTLTIGSSKDPVVTGSSINSIAISETTGSSNNPVVTGLSTNSIAISETIGSSNDPVATGSSTNLISISETISSSNDPVATGSSTNLISISETISSSNDPVATGSSTNSIAISETISSGNNTGSSTSPIATSETISSAGAFTATSGVVSNVSSVSPTGKIATLLSQTGTTSTSTLFSSYSLITGTKLNGTYLTSVSVGTNNPLVTQIPSYSSQETEIITSSLTSNKTIYTFTISTNTATAINETASGIDSTQLSPTPFYPSNSTQVSLHPTSSSTMLSSKANPLYSSNSTQVLLSSLSSSTVSSTYPSSSTQSSLSPSSSSTVSPLFSLSSSTLATVYFSSSSSSSTLATIQSSSSSSPASVYSSSSSTQANTYTSTSSSSESSIITTTENTSTTTLVNLFNAVSTDEPPTVFSRAANPMSLADGVSNSGPIQTNKFYTNLIVGSQESSAFVYPYSLWKYTSSDNYGFAVQHTTASQYTFGNYDSSNNSEYLVNPLGIAQVVLSASDFDSSMTMEVDEMTLSSTRVILSESNDSSNYLEIPLVQGMGFASGIYHGSLTAKIASSVGFNTFVSESSSNLAQGVLKYRIKLLNDVTWLCYVIGPDDLTSSDFSLQVTSEYVIEANTSVDGLIIQLAVAPSETDYEVYYDQAAGMYVTDFQVRGVSDGSSATYEFSYTTQGESASGCTMIFALPHHESSFSDIMQDSYTGIQLLSTTKGLMNGYLTTALQFSASLNKQVSWLPWSSQLGSTPLEYSAEQLQLLAEVANTELQVSISESISGLNTYYLGKIIDKYSYILLTVSEIIQDEATTNSTLENMKSAFDILLQNEQLYPLVYDTKFNGIVSSGDWDSTSTQYDFGNTYYNDHHFHYGYIIHAAAVIGYVDSKLGGTWATDNKDWVNSLVRDVANPSDSDQYFPQSRMFDWFNGHSWAAGLYENGNGKNEESSSEDYNFAYGMKLWGATIGDLSMELRGDLMISIMKDSMNDYFYYQDDNTVEPEEIIGNKVSGILFDNIIDYTTYFGTNIEYIHGIHMLPITPVSSNIRLESFVSEEWQTKISPIISSLESGWAGILRLNQALFDPVDSYAFFSASDFDSTTYLDNGMSRTWALAFSGGLANSVA</sequence>
<dbReference type="FunFam" id="2.70.98.30:FF:000006">
    <property type="entry name" value="Endo-1,3-beta-glucanase Engl1"/>
    <property type="match status" value="1"/>
</dbReference>
<evidence type="ECO:0000256" key="1">
    <source>
        <dbReference type="ARBA" id="ARBA00000382"/>
    </source>
</evidence>
<feature type="signal peptide" evidence="17">
    <location>
        <begin position="1"/>
        <end position="16"/>
    </location>
</feature>
<dbReference type="PANTHER" id="PTHR31983">
    <property type="entry name" value="ENDO-1,3(4)-BETA-GLUCANASE 1"/>
    <property type="match status" value="1"/>
</dbReference>
<evidence type="ECO:0000256" key="8">
    <source>
        <dbReference type="ARBA" id="ARBA00022801"/>
    </source>
</evidence>
<keyword evidence="7 17" id="KW-0732">Signal</keyword>
<dbReference type="Pfam" id="PF17652">
    <property type="entry name" value="Glyco_hydro81C"/>
    <property type="match status" value="1"/>
</dbReference>
<evidence type="ECO:0000256" key="13">
    <source>
        <dbReference type="ARBA" id="ARBA00023326"/>
    </source>
</evidence>
<evidence type="ECO:0000256" key="3">
    <source>
        <dbReference type="ARBA" id="ARBA00010730"/>
    </source>
</evidence>
<feature type="region of interest" description="Disordered" evidence="16">
    <location>
        <begin position="457"/>
        <end position="494"/>
    </location>
</feature>
<keyword evidence="9" id="KW-0325">Glycoprotein</keyword>
<name>A0AA35NMQ7_SACUV</name>
<accession>A0AA35NMQ7</accession>
<evidence type="ECO:0000256" key="5">
    <source>
        <dbReference type="ARBA" id="ARBA00022512"/>
    </source>
</evidence>
<feature type="chain" id="PRO_5041215454" description="Glucan endo-1,3-beta-D-glucosidase 1" evidence="17">
    <location>
        <begin position="17"/>
        <end position="1223"/>
    </location>
</feature>
<comment type="catalytic activity">
    <reaction evidence="1">
        <text>Hydrolysis of (1-&gt;3)-beta-D-glucosidic linkages in (1-&gt;3)-beta-D-glucans.</text>
        <dbReference type="EC" id="3.2.1.39"/>
    </reaction>
</comment>
<dbReference type="InterPro" id="IPR040720">
    <property type="entry name" value="GH81_C"/>
</dbReference>
<dbReference type="FunFam" id="1.20.5.420:FF:000008">
    <property type="entry name" value="Endo-1,3-beta-glucanase Engl1"/>
    <property type="match status" value="1"/>
</dbReference>
<keyword evidence="8" id="KW-0378">Hydrolase</keyword>
<dbReference type="Proteomes" id="UP001162090">
    <property type="component" value="Chromosome 14"/>
</dbReference>
<keyword evidence="13" id="KW-0624">Polysaccharide degradation</keyword>
<dbReference type="InterPro" id="IPR005200">
    <property type="entry name" value="Endo-beta-glucanase"/>
</dbReference>
<evidence type="ECO:0000259" key="18">
    <source>
        <dbReference type="Pfam" id="PF03639"/>
    </source>
</evidence>
<evidence type="ECO:0000256" key="12">
    <source>
        <dbReference type="ARBA" id="ARBA00023316"/>
    </source>
</evidence>
<evidence type="ECO:0000256" key="17">
    <source>
        <dbReference type="SAM" id="SignalP"/>
    </source>
</evidence>
<dbReference type="PROSITE" id="PS52008">
    <property type="entry name" value="GH81"/>
    <property type="match status" value="1"/>
</dbReference>
<evidence type="ECO:0000256" key="16">
    <source>
        <dbReference type="SAM" id="MobiDB-lite"/>
    </source>
</evidence>
<evidence type="ECO:0000259" key="19">
    <source>
        <dbReference type="Pfam" id="PF17652"/>
    </source>
</evidence>
<dbReference type="Gene3D" id="2.70.98.30">
    <property type="entry name" value="Golgi alpha-mannosidase II, domain 4"/>
    <property type="match status" value="1"/>
</dbReference>
<dbReference type="InterPro" id="IPR040451">
    <property type="entry name" value="GH81_N"/>
</dbReference>
<dbReference type="GO" id="GO:0052861">
    <property type="term" value="F:endo-1,3(4)-beta-glucanase activity"/>
    <property type="evidence" value="ECO:0007669"/>
    <property type="project" value="InterPro"/>
</dbReference>
<dbReference type="EC" id="3.2.1.39" evidence="4"/>
<evidence type="ECO:0000256" key="10">
    <source>
        <dbReference type="ARBA" id="ARBA00023277"/>
    </source>
</evidence>
<evidence type="ECO:0000256" key="14">
    <source>
        <dbReference type="ARBA" id="ARBA00074614"/>
    </source>
</evidence>
<evidence type="ECO:0000256" key="9">
    <source>
        <dbReference type="ARBA" id="ARBA00023180"/>
    </source>
</evidence>
<organism evidence="20 21">
    <name type="scientific">Saccharomyces uvarum</name>
    <name type="common">Yeast</name>
    <name type="synonym">Saccharomyces bayanus var. uvarum</name>
    <dbReference type="NCBI Taxonomy" id="230603"/>
    <lineage>
        <taxon>Eukaryota</taxon>
        <taxon>Fungi</taxon>
        <taxon>Dikarya</taxon>
        <taxon>Ascomycota</taxon>
        <taxon>Saccharomycotina</taxon>
        <taxon>Saccharomycetes</taxon>
        <taxon>Saccharomycetales</taxon>
        <taxon>Saccharomycetaceae</taxon>
        <taxon>Saccharomyces</taxon>
    </lineage>
</organism>
<proteinExistence type="inferred from homology"/>
<reference evidence="20" key="1">
    <citation type="submission" date="2022-10" db="EMBL/GenBank/DDBJ databases">
        <authorList>
            <person name="Byrne P K."/>
        </authorList>
    </citation>
    <scope>NUCLEOTIDE SEQUENCE</scope>
    <source>
        <strain evidence="20">CBS7001</strain>
    </source>
</reference>
<keyword evidence="12" id="KW-0961">Cell wall biogenesis/degradation</keyword>
<evidence type="ECO:0000256" key="6">
    <source>
        <dbReference type="ARBA" id="ARBA00022525"/>
    </source>
</evidence>
<feature type="domain" description="Glycosyl hydrolase family 81 C-terminal" evidence="19">
    <location>
        <begin position="859"/>
        <end position="1212"/>
    </location>
</feature>
<evidence type="ECO:0000313" key="21">
    <source>
        <dbReference type="Proteomes" id="UP001162090"/>
    </source>
</evidence>
<evidence type="ECO:0000256" key="4">
    <source>
        <dbReference type="ARBA" id="ARBA00012780"/>
    </source>
</evidence>
<evidence type="ECO:0000256" key="7">
    <source>
        <dbReference type="ARBA" id="ARBA00022729"/>
    </source>
</evidence>
<comment type="subcellular location">
    <subcellularLocation>
        <location evidence="2">Secreted</location>
        <location evidence="2">Cell wall</location>
    </subcellularLocation>
</comment>
<dbReference type="GO" id="GO:0009986">
    <property type="term" value="C:cell surface"/>
    <property type="evidence" value="ECO:0007669"/>
    <property type="project" value="TreeGrafter"/>
</dbReference>
<dbReference type="GO" id="GO:0071555">
    <property type="term" value="P:cell wall organization"/>
    <property type="evidence" value="ECO:0007669"/>
    <property type="project" value="UniProtKB-KW"/>
</dbReference>
<evidence type="ECO:0000256" key="11">
    <source>
        <dbReference type="ARBA" id="ARBA00023295"/>
    </source>
</evidence>
<evidence type="ECO:0000256" key="2">
    <source>
        <dbReference type="ARBA" id="ARBA00004191"/>
    </source>
</evidence>
<dbReference type="EMBL" id="OX365925">
    <property type="protein sequence ID" value="CAI4050704.1"/>
    <property type="molecule type" value="Genomic_DNA"/>
</dbReference>
<evidence type="ECO:0000256" key="15">
    <source>
        <dbReference type="ARBA" id="ARBA00075210"/>
    </source>
</evidence>
<protein>
    <recommendedName>
        <fullName evidence="14">Glucan endo-1,3-beta-D-glucosidase 1</fullName>
        <ecNumber evidence="4">3.2.1.39</ecNumber>
    </recommendedName>
    <alternativeName>
        <fullName evidence="15">Daughter specific expression protein 4</fullName>
    </alternativeName>
</protein>
<keyword evidence="5" id="KW-0134">Cell wall</keyword>
<feature type="domain" description="Glycosyl hydrolase family 81 N-terminal" evidence="18">
    <location>
        <begin position="526"/>
        <end position="850"/>
    </location>
</feature>
<dbReference type="AlphaFoldDB" id="A0AA35NMQ7"/>
<keyword evidence="11" id="KW-0326">Glycosidase</keyword>
<dbReference type="GO" id="GO:0000272">
    <property type="term" value="P:polysaccharide catabolic process"/>
    <property type="evidence" value="ECO:0007669"/>
    <property type="project" value="UniProtKB-KW"/>
</dbReference>
<keyword evidence="6" id="KW-0964">Secreted</keyword>
<dbReference type="PANTHER" id="PTHR31983:SF20">
    <property type="entry name" value="GLUCAN ENDO-1,3-BETA-D-GLUCOSIDASE 1"/>
    <property type="match status" value="1"/>
</dbReference>
<dbReference type="Pfam" id="PF03639">
    <property type="entry name" value="Glyco_hydro_81"/>
    <property type="match status" value="1"/>
</dbReference>
<dbReference type="GO" id="GO:0042973">
    <property type="term" value="F:glucan endo-1,3-beta-D-glucosidase activity"/>
    <property type="evidence" value="ECO:0007669"/>
    <property type="project" value="UniProtKB-EC"/>
</dbReference>